<keyword evidence="5" id="KW-0106">Calcium</keyword>
<dbReference type="PROSITE" id="PS51820">
    <property type="entry name" value="PA14"/>
    <property type="match status" value="1"/>
</dbReference>
<evidence type="ECO:0000313" key="10">
    <source>
        <dbReference type="Proteomes" id="UP000184000"/>
    </source>
</evidence>
<dbReference type="RefSeq" id="WP_073301174.1">
    <property type="nucleotide sequence ID" value="NZ_FQXA01000004.1"/>
</dbReference>
<dbReference type="EMBL" id="FQXA01000004">
    <property type="protein sequence ID" value="SHH13171.1"/>
    <property type="molecule type" value="Genomic_DNA"/>
</dbReference>
<dbReference type="PROSITE" id="PS00018">
    <property type="entry name" value="EF_HAND_1"/>
    <property type="match status" value="1"/>
</dbReference>
<keyword evidence="3" id="KW-1029">Fimbrium biogenesis</keyword>
<evidence type="ECO:0000256" key="4">
    <source>
        <dbReference type="ARBA" id="ARBA00022723"/>
    </source>
</evidence>
<evidence type="ECO:0000256" key="7">
    <source>
        <dbReference type="SAM" id="SignalP"/>
    </source>
</evidence>
<sequence>MPVTSKSKVRVGVFIAALTVVSGSVQAAIDIAQTPLFINAAVPPLNMLVMGRDHTLYYEAYNDASDLDGDGLLDTRFKPDDIDYYGYFDSAKCYQYVEGDTRFEPVGATSNSRFDGSCSGNWSGNFLNYVTMSRIDALRKVLYGGKRVVDTHTGAGAGVTVLERSAIPQDGHSWGKEYTSVAVDGYDISNYTPLAVPQAGTRHLFANVTIGASPATSGNDPLLRVLRNSRFRIWEWVSIEAPVAGDRCEHGSSGPTCVYGVGVDTSHPSSSLEFADLIKRMEGNVLIDGVARTRINKTANGAGALADSGTTAGQADNYVSVLKGIIKIPTAGTYQFAVDGDDAVEVLIDGQLVVGWYGGHGAATLGEHSGSITLTAGNHDLEFRHEEVGGGDSYRLAWWNGTTWEVVPASSFENLKLWAYGRTVPASTRDDPDYVVRVQVCAAGPLEDNCQSYTRVDDGISYVTHKPVGLLQEFGTATDETSVARMKFGLLTGSYRNNLRGGVLRRAVGDISDELDPETGVFDDDVVGVIETIDRLGFMGYNGSQHGSRGNSGGCGLITNRAIDNNECNMWGNPVAEMMYETLRYFAGATSATSDYSSNVSSNGYETGLGLPLVATWENPYVGQGAYSCAAPVQTIISDINPSYDTDDLPGTAFGDGVTASPSRLSSLNVANEGQTIWNGEFGSGFSRQHFIGQSAAVSDGAPTAKTVTSFGNIRGLAPAEPTKMGGYYSASLAYYGLRNDLSAATGDQKLSSYVVALASPLPQFRIPLGDHFITLVPFGKSVGSGSTPYSAYYPTNTIVDFYVEDIAEDGRSGTFRINFEDVEQGNDHDMDAIVRYEYEVIGDSQLRLELTSEYAAGSVVQHMGYVISGTTADGVYLEVRDEDTPAADDVSAAYTLDTPPSRATPSDPRGAGELPLQATRTFTVNTSSGASTASLLKGPLWYAAKWGGFKDRNGNGIPDLREEWTSAAAGESDPDPDNYYLVTNALGLRDQLTSAFNNILIQTSSASAVATNSTRLDTGTQIFQARFNSEFWSGELRALNVNANGSIGSTAWEASELIPAENDRTIATWDHAAEEAVEFEWGELSETYQTAVGSSEALINYLRGDPAGEERNGGNFRDRPSGLLGDIVNSDPVFVGNQDYGFSRLPIGEPERPTADSNPYRTFKSGISRKAMVYAGANDGMLHGFCAGGCGSASPGQEILAYIPGALANGLSQLANPAYQHRYYVDGSARVVDAYLGTGSAAGWATVLLGSLGAGGRSVFALDVTDPDSFGPNKVLWEFPNADTPEADSVEVGQGITQPTIARLAANDKWVAIFGNGYNSQSGQAALFIVDLNSGELLKRIPVGVAGDNGLSAVFPADLNADGITDYVYAGDMKGNVWRFDLNGSTQASWAAGLSRKPIFTTQASQPITTRLVAGNHPSGGVMLYFGTGRYLGDTDRIVGDEPPVQSFYGVWDHDVHTSVNMNSKTQLVALSDLQQQTIVYESSSATTRSGSAADFAVRVMSDSTFEYGTNGSRKQGWYLNLVYPTGTTGDGERVTSAATLRGGKIIFATSVPSGDACAYGGNSWLMEVDAMSGGRLEGSVFDVNNDGVINDDDFAEWGDDGENQGSVGGKGFEELIRNPGIISGGEVEYKYTSGSSGNIGVTLEDAGTAATGRQSWRQLQ</sequence>
<keyword evidence="6" id="KW-0281">Fimbrium</keyword>
<dbReference type="SMART" id="SM00758">
    <property type="entry name" value="PA14"/>
    <property type="match status" value="1"/>
</dbReference>
<protein>
    <submittedName>
        <fullName evidence="9">Type IV pilus assembly protein PilY1</fullName>
    </submittedName>
</protein>
<reference evidence="9 10" key="1">
    <citation type="submission" date="2016-11" db="EMBL/GenBank/DDBJ databases">
        <authorList>
            <person name="Jaros S."/>
            <person name="Januszkiewicz K."/>
            <person name="Wedrychowicz H."/>
        </authorList>
    </citation>
    <scope>NUCLEOTIDE SEQUENCE [LARGE SCALE GENOMIC DNA]</scope>
    <source>
        <strain evidence="9 10">DSM 18231</strain>
    </source>
</reference>
<dbReference type="SUPFAM" id="SSF56988">
    <property type="entry name" value="Anthrax protective antigen"/>
    <property type="match status" value="1"/>
</dbReference>
<evidence type="ECO:0000256" key="6">
    <source>
        <dbReference type="ARBA" id="ARBA00023263"/>
    </source>
</evidence>
<evidence type="ECO:0000256" key="5">
    <source>
        <dbReference type="ARBA" id="ARBA00022837"/>
    </source>
</evidence>
<proteinExistence type="inferred from homology"/>
<evidence type="ECO:0000256" key="1">
    <source>
        <dbReference type="ARBA" id="ARBA00004561"/>
    </source>
</evidence>
<dbReference type="GeneID" id="98636967"/>
<evidence type="ECO:0000256" key="2">
    <source>
        <dbReference type="ARBA" id="ARBA00008387"/>
    </source>
</evidence>
<name>A0A1M5QH39_9GAMM</name>
<dbReference type="InterPro" id="IPR008707">
    <property type="entry name" value="B-propeller_PilY1"/>
</dbReference>
<evidence type="ECO:0000256" key="3">
    <source>
        <dbReference type="ARBA" id="ARBA00022558"/>
    </source>
</evidence>
<feature type="chain" id="PRO_5009913191" evidence="7">
    <location>
        <begin position="28"/>
        <end position="1662"/>
    </location>
</feature>
<dbReference type="SUPFAM" id="SSF50998">
    <property type="entry name" value="Quinoprotein alcohol dehydrogenase-like"/>
    <property type="match status" value="1"/>
</dbReference>
<dbReference type="InterPro" id="IPR011658">
    <property type="entry name" value="PA14_dom"/>
</dbReference>
<comment type="similarity">
    <text evidence="2">Belongs to the PilY1 family.</text>
</comment>
<comment type="subcellular location">
    <subcellularLocation>
        <location evidence="1">Fimbrium</location>
    </subcellularLocation>
</comment>
<dbReference type="Pfam" id="PF05567">
    <property type="entry name" value="T4P_PilY1"/>
    <property type="match status" value="1"/>
</dbReference>
<dbReference type="Proteomes" id="UP000184000">
    <property type="component" value="Unassembled WGS sequence"/>
</dbReference>
<evidence type="ECO:0000259" key="8">
    <source>
        <dbReference type="PROSITE" id="PS51820"/>
    </source>
</evidence>
<evidence type="ECO:0000313" key="9">
    <source>
        <dbReference type="EMBL" id="SHH13171.1"/>
    </source>
</evidence>
<keyword evidence="7" id="KW-0732">Signal</keyword>
<organism evidence="9 10">
    <name type="scientific">Stutzerimonas xanthomarina DSM 18231</name>
    <dbReference type="NCBI Taxonomy" id="1403346"/>
    <lineage>
        <taxon>Bacteria</taxon>
        <taxon>Pseudomonadati</taxon>
        <taxon>Pseudomonadota</taxon>
        <taxon>Gammaproteobacteria</taxon>
        <taxon>Pseudomonadales</taxon>
        <taxon>Pseudomonadaceae</taxon>
        <taxon>Stutzerimonas</taxon>
    </lineage>
</organism>
<dbReference type="GO" id="GO:0046872">
    <property type="term" value="F:metal ion binding"/>
    <property type="evidence" value="ECO:0007669"/>
    <property type="project" value="UniProtKB-KW"/>
</dbReference>
<dbReference type="Gene3D" id="3.90.182.10">
    <property type="entry name" value="Toxin - Anthrax Protective Antigen,domain 1"/>
    <property type="match status" value="1"/>
</dbReference>
<feature type="domain" description="PA14" evidence="8">
    <location>
        <begin position="265"/>
        <end position="412"/>
    </location>
</feature>
<feature type="signal peptide" evidence="7">
    <location>
        <begin position="1"/>
        <end position="27"/>
    </location>
</feature>
<dbReference type="InterPro" id="IPR011047">
    <property type="entry name" value="Quinoprotein_ADH-like_sf"/>
</dbReference>
<dbReference type="InterPro" id="IPR037524">
    <property type="entry name" value="PA14/GLEYA"/>
</dbReference>
<gene>
    <name evidence="9" type="ORF">SAMN02744645_2617</name>
</gene>
<dbReference type="Pfam" id="PF07691">
    <property type="entry name" value="PA14"/>
    <property type="match status" value="1"/>
</dbReference>
<dbReference type="GO" id="GO:0009289">
    <property type="term" value="C:pilus"/>
    <property type="evidence" value="ECO:0007669"/>
    <property type="project" value="UniProtKB-SubCell"/>
</dbReference>
<keyword evidence="4" id="KW-0479">Metal-binding</keyword>
<dbReference type="InterPro" id="IPR018247">
    <property type="entry name" value="EF_Hand_1_Ca_BS"/>
</dbReference>
<accession>A0A1M5QH39</accession>